<dbReference type="AlphaFoldDB" id="A0A9W9NJC6"/>
<gene>
    <name evidence="2" type="ORF">N7468_008903</name>
</gene>
<protein>
    <submittedName>
        <fullName evidence="2">Uncharacterized protein</fullName>
    </submittedName>
</protein>
<dbReference type="RefSeq" id="XP_058326529.1">
    <property type="nucleotide sequence ID" value="XM_058478199.1"/>
</dbReference>
<proteinExistence type="predicted"/>
<organism evidence="2 3">
    <name type="scientific">Penicillium chermesinum</name>
    <dbReference type="NCBI Taxonomy" id="63820"/>
    <lineage>
        <taxon>Eukaryota</taxon>
        <taxon>Fungi</taxon>
        <taxon>Dikarya</taxon>
        <taxon>Ascomycota</taxon>
        <taxon>Pezizomycotina</taxon>
        <taxon>Eurotiomycetes</taxon>
        <taxon>Eurotiomycetidae</taxon>
        <taxon>Eurotiales</taxon>
        <taxon>Aspergillaceae</taxon>
        <taxon>Penicillium</taxon>
    </lineage>
</organism>
<sequence length="61" mass="6842">MALDCDALRRSPASRSQSGSVPLGFSVFCWPARRWSNNDQEQQRAAYIPSFVKTVNATPRL</sequence>
<comment type="caution">
    <text evidence="2">The sequence shown here is derived from an EMBL/GenBank/DDBJ whole genome shotgun (WGS) entry which is preliminary data.</text>
</comment>
<keyword evidence="3" id="KW-1185">Reference proteome</keyword>
<reference evidence="2" key="2">
    <citation type="journal article" date="2023" name="IMA Fungus">
        <title>Comparative genomic study of the Penicillium genus elucidates a diverse pangenome and 15 lateral gene transfer events.</title>
        <authorList>
            <person name="Petersen C."/>
            <person name="Sorensen T."/>
            <person name="Nielsen M.R."/>
            <person name="Sondergaard T.E."/>
            <person name="Sorensen J.L."/>
            <person name="Fitzpatrick D.A."/>
            <person name="Frisvad J.C."/>
            <person name="Nielsen K.L."/>
        </authorList>
    </citation>
    <scope>NUCLEOTIDE SEQUENCE</scope>
    <source>
        <strain evidence="2">IBT 19713</strain>
    </source>
</reference>
<feature type="region of interest" description="Disordered" evidence="1">
    <location>
        <begin position="1"/>
        <end position="20"/>
    </location>
</feature>
<name>A0A9W9NJC6_9EURO</name>
<evidence type="ECO:0000313" key="3">
    <source>
        <dbReference type="Proteomes" id="UP001150941"/>
    </source>
</evidence>
<reference evidence="2" key="1">
    <citation type="submission" date="2022-11" db="EMBL/GenBank/DDBJ databases">
        <authorList>
            <person name="Petersen C."/>
        </authorList>
    </citation>
    <scope>NUCLEOTIDE SEQUENCE</scope>
    <source>
        <strain evidence="2">IBT 19713</strain>
    </source>
</reference>
<accession>A0A9W9NJC6</accession>
<dbReference type="Proteomes" id="UP001150941">
    <property type="component" value="Unassembled WGS sequence"/>
</dbReference>
<evidence type="ECO:0000256" key="1">
    <source>
        <dbReference type="SAM" id="MobiDB-lite"/>
    </source>
</evidence>
<dbReference type="GeneID" id="83205502"/>
<dbReference type="EMBL" id="JAPQKS010000007">
    <property type="protein sequence ID" value="KAJ5219699.1"/>
    <property type="molecule type" value="Genomic_DNA"/>
</dbReference>
<evidence type="ECO:0000313" key="2">
    <source>
        <dbReference type="EMBL" id="KAJ5219699.1"/>
    </source>
</evidence>